<proteinExistence type="predicted"/>
<dbReference type="Proteomes" id="UP000431092">
    <property type="component" value="Unassembled WGS sequence"/>
</dbReference>
<organism evidence="3 4">
    <name type="scientific">Arsenicicoccus cauae</name>
    <dbReference type="NCBI Taxonomy" id="2663847"/>
    <lineage>
        <taxon>Bacteria</taxon>
        <taxon>Bacillati</taxon>
        <taxon>Actinomycetota</taxon>
        <taxon>Actinomycetes</taxon>
        <taxon>Micrococcales</taxon>
        <taxon>Intrasporangiaceae</taxon>
        <taxon>Arsenicicoccus</taxon>
    </lineage>
</organism>
<evidence type="ECO:0000313" key="3">
    <source>
        <dbReference type="EMBL" id="MTB73094.1"/>
    </source>
</evidence>
<feature type="region of interest" description="Disordered" evidence="1">
    <location>
        <begin position="1"/>
        <end position="32"/>
    </location>
</feature>
<gene>
    <name evidence="3" type="ORF">GGG17_14205</name>
</gene>
<accession>A0A6I3IA63</accession>
<feature type="transmembrane region" description="Helical" evidence="2">
    <location>
        <begin position="297"/>
        <end position="315"/>
    </location>
</feature>
<feature type="transmembrane region" description="Helical" evidence="2">
    <location>
        <begin position="351"/>
        <end position="367"/>
    </location>
</feature>
<dbReference type="EMBL" id="WLVL01000043">
    <property type="protein sequence ID" value="MTB73094.1"/>
    <property type="molecule type" value="Genomic_DNA"/>
</dbReference>
<reference evidence="3 4" key="1">
    <citation type="submission" date="2019-11" db="EMBL/GenBank/DDBJ databases">
        <title>Whole genome sequencing identifies a novel species of the genus Arsenicicoccus isolated from human blood.</title>
        <authorList>
            <person name="Jeong J.H."/>
            <person name="Kweon O.J."/>
            <person name="Kim H.R."/>
            <person name="Kim T.-H."/>
            <person name="Ha S.-M."/>
            <person name="Lee M.-K."/>
        </authorList>
    </citation>
    <scope>NUCLEOTIDE SEQUENCE [LARGE SCALE GENOMIC DNA]</scope>
    <source>
        <strain evidence="3 4">MKL-02</strain>
    </source>
</reference>
<dbReference type="AlphaFoldDB" id="A0A6I3IA63"/>
<keyword evidence="2" id="KW-0812">Transmembrane</keyword>
<keyword evidence="2" id="KW-0472">Membrane</keyword>
<evidence type="ECO:0000256" key="1">
    <source>
        <dbReference type="SAM" id="MobiDB-lite"/>
    </source>
</evidence>
<comment type="caution">
    <text evidence="3">The sequence shown here is derived from an EMBL/GenBank/DDBJ whole genome shotgun (WGS) entry which is preliminary data.</text>
</comment>
<feature type="transmembrane region" description="Helical" evidence="2">
    <location>
        <begin position="379"/>
        <end position="400"/>
    </location>
</feature>
<evidence type="ECO:0000313" key="4">
    <source>
        <dbReference type="Proteomes" id="UP000431092"/>
    </source>
</evidence>
<feature type="transmembrane region" description="Helical" evidence="2">
    <location>
        <begin position="206"/>
        <end position="226"/>
    </location>
</feature>
<sequence>MSTVEVAQPAAAHGRGHGDRPSRRGPRAAWSRATPEERGVGLASLGLVLWFLVRVRSGADLYDGSHVVALAQRIAQGDRLFVDEMNAQAVGSAAGAPFVWAWTHLFGQNHLVLAYRYCYVTVAVLVGVLCYRALRTRVRPLVAFTAVAAASMVTSYHVVGLSYNTVPTLAMTIFACCGLAAVLGPASSARRWVVPVGLTAPLGAVSLQSLLPAVGLSLLVLAVLLWRDGRRDAVLWLVGTAAAVTVPVAGYFLGAVGWSAISDTLDYTVQYQQPRSGPLERLGFTSISWLKELVTPVRLPAVLLGLSAAVPALPVRWRREAVIWFPLVLGATSLLALLVHDVNLMRYVGSVQLYTALVMLPVCLWWVRSRGDREVATLLLLAAPTALVGHPMVAATTFAGPWYGEFPPASVALAIATTVGACRVAERITGVADGVALKRCALVSVLVILASQFATNFYGNSPWAARTPAPAGAYSGLYSGGRELAHLRIVQDTTDTWVRPGESLLVYGAVTGAFLTSGARADTNIVWLEDFGELGRYTTDWVRQTGRVPDVVLVSTDAIHGDGIEAMAQRDPILASFAGTHRIVAGIRSFSPGQFRSEAGLVVLRRTGT</sequence>
<name>A0A6I3IA63_9MICO</name>
<feature type="transmembrane region" description="Helical" evidence="2">
    <location>
        <begin position="233"/>
        <end position="261"/>
    </location>
</feature>
<evidence type="ECO:0008006" key="5">
    <source>
        <dbReference type="Google" id="ProtNLM"/>
    </source>
</evidence>
<protein>
    <recommendedName>
        <fullName evidence="5">Glycosyltransferase RgtA/B/C/D-like domain-containing protein</fullName>
    </recommendedName>
</protein>
<dbReference type="RefSeq" id="WP_154594356.1">
    <property type="nucleotide sequence ID" value="NZ_CP171001.1"/>
</dbReference>
<feature type="transmembrane region" description="Helical" evidence="2">
    <location>
        <begin position="322"/>
        <end position="339"/>
    </location>
</feature>
<keyword evidence="4" id="KW-1185">Reference proteome</keyword>
<keyword evidence="2" id="KW-1133">Transmembrane helix</keyword>
<evidence type="ECO:0000256" key="2">
    <source>
        <dbReference type="SAM" id="Phobius"/>
    </source>
</evidence>
<feature type="transmembrane region" description="Helical" evidence="2">
    <location>
        <begin position="114"/>
        <end position="134"/>
    </location>
</feature>
<feature type="transmembrane region" description="Helical" evidence="2">
    <location>
        <begin position="140"/>
        <end position="159"/>
    </location>
</feature>